<accession>A0A0C1H5R9</accession>
<feature type="transmembrane region" description="Helical" evidence="3">
    <location>
        <begin position="49"/>
        <end position="69"/>
    </location>
</feature>
<keyword evidence="3" id="KW-0472">Membrane</keyword>
<reference evidence="7 9" key="2">
    <citation type="submission" date="2022-03" db="EMBL/GenBank/DDBJ databases">
        <title>Genome sequencing of Morococcus cerebrosus.</title>
        <authorList>
            <person name="Baek M.-G."/>
            <person name="Yi H."/>
        </authorList>
    </citation>
    <scope>NUCLEOTIDE SEQUENCE [LARGE SCALE GENOMIC DNA]</scope>
    <source>
        <strain evidence="7 9">CIP 81.93</strain>
    </source>
</reference>
<dbReference type="EMBL" id="CP094242">
    <property type="protein sequence ID" value="UNV88329.1"/>
    <property type="molecule type" value="Genomic_DNA"/>
</dbReference>
<reference evidence="6 8" key="1">
    <citation type="submission" date="2014-12" db="EMBL/GenBank/DDBJ databases">
        <title>Genome sequence of Morococcus cerebrosus.</title>
        <authorList>
            <person name="Shin S.-K."/>
            <person name="Yi H."/>
        </authorList>
    </citation>
    <scope>NUCLEOTIDE SEQUENCE [LARGE SCALE GENOMIC DNA]</scope>
    <source>
        <strain evidence="6 8">CIP 81.93</strain>
    </source>
</reference>
<dbReference type="AlphaFoldDB" id="A0A0C1H5R9"/>
<evidence type="ECO:0000256" key="3">
    <source>
        <dbReference type="SAM" id="Phobius"/>
    </source>
</evidence>
<feature type="domain" description="Multidrug resistance protein MdtA-like barrel-sandwich hybrid" evidence="4">
    <location>
        <begin position="92"/>
        <end position="285"/>
    </location>
</feature>
<gene>
    <name evidence="6" type="ORF">MCC93_01610</name>
    <name evidence="7" type="ORF">MON37_05265</name>
</gene>
<evidence type="ECO:0000256" key="2">
    <source>
        <dbReference type="SAM" id="MobiDB-lite"/>
    </source>
</evidence>
<dbReference type="Gene3D" id="1.10.287.470">
    <property type="entry name" value="Helix hairpin bin"/>
    <property type="match status" value="1"/>
</dbReference>
<keyword evidence="3" id="KW-1133">Transmembrane helix</keyword>
<keyword evidence="1" id="KW-0175">Coiled coil</keyword>
<dbReference type="PRINTS" id="PR01490">
    <property type="entry name" value="RTXTOXIND"/>
</dbReference>
<dbReference type="Proteomes" id="UP000031390">
    <property type="component" value="Unassembled WGS sequence"/>
</dbReference>
<feature type="coiled-coil region" evidence="1">
    <location>
        <begin position="158"/>
        <end position="222"/>
    </location>
</feature>
<evidence type="ECO:0000313" key="9">
    <source>
        <dbReference type="Proteomes" id="UP000829504"/>
    </source>
</evidence>
<dbReference type="Pfam" id="PF25954">
    <property type="entry name" value="Beta-barrel_RND_2"/>
    <property type="match status" value="1"/>
</dbReference>
<proteinExistence type="predicted"/>
<evidence type="ECO:0000313" key="8">
    <source>
        <dbReference type="Proteomes" id="UP000031390"/>
    </source>
</evidence>
<dbReference type="InterPro" id="IPR058625">
    <property type="entry name" value="MdtA-like_BSH"/>
</dbReference>
<organism evidence="6 8">
    <name type="scientific">Morococcus cerebrosus</name>
    <dbReference type="NCBI Taxonomy" id="1056807"/>
    <lineage>
        <taxon>Bacteria</taxon>
        <taxon>Pseudomonadati</taxon>
        <taxon>Pseudomonadota</taxon>
        <taxon>Betaproteobacteria</taxon>
        <taxon>Neisseriales</taxon>
        <taxon>Neisseriaceae</taxon>
        <taxon>Morococcus</taxon>
    </lineage>
</organism>
<dbReference type="PATRIC" id="fig|1056807.3.peg.153"/>
<evidence type="ECO:0000259" key="4">
    <source>
        <dbReference type="Pfam" id="PF25917"/>
    </source>
</evidence>
<evidence type="ECO:0000259" key="5">
    <source>
        <dbReference type="Pfam" id="PF25954"/>
    </source>
</evidence>
<name>A0A0C1H5R9_9NEIS</name>
<dbReference type="InterPro" id="IPR050739">
    <property type="entry name" value="MFP"/>
</dbReference>
<evidence type="ECO:0000313" key="7">
    <source>
        <dbReference type="EMBL" id="UNV88329.1"/>
    </source>
</evidence>
<dbReference type="Pfam" id="PF25917">
    <property type="entry name" value="BSH_RND"/>
    <property type="match status" value="1"/>
</dbReference>
<dbReference type="PANTHER" id="PTHR30386">
    <property type="entry name" value="MEMBRANE FUSION SUBUNIT OF EMRAB-TOLC MULTIDRUG EFFLUX PUMP"/>
    <property type="match status" value="1"/>
</dbReference>
<feature type="region of interest" description="Disordered" evidence="2">
    <location>
        <begin position="1"/>
        <end position="45"/>
    </location>
</feature>
<dbReference type="PANTHER" id="PTHR30386:SF24">
    <property type="entry name" value="MULTIDRUG RESISTANCE EFFLUX PUMP"/>
    <property type="match status" value="1"/>
</dbReference>
<dbReference type="SUPFAM" id="SSF111369">
    <property type="entry name" value="HlyD-like secretion proteins"/>
    <property type="match status" value="2"/>
</dbReference>
<dbReference type="EMBL" id="JUFZ01000006">
    <property type="protein sequence ID" value="KIC13138.1"/>
    <property type="molecule type" value="Genomic_DNA"/>
</dbReference>
<feature type="compositionally biased region" description="Low complexity" evidence="2">
    <location>
        <begin position="22"/>
        <end position="39"/>
    </location>
</feature>
<keyword evidence="3" id="KW-0812">Transmembrane</keyword>
<protein>
    <submittedName>
        <fullName evidence="7">Efflux RND transporter periplasmic adaptor subunit</fullName>
    </submittedName>
    <submittedName>
        <fullName evidence="6">HlyD family secretion protein</fullName>
    </submittedName>
</protein>
<keyword evidence="9" id="KW-1185">Reference proteome</keyword>
<dbReference type="GO" id="GO:0055085">
    <property type="term" value="P:transmembrane transport"/>
    <property type="evidence" value="ECO:0007669"/>
    <property type="project" value="InterPro"/>
</dbReference>
<dbReference type="Gene3D" id="2.40.50.100">
    <property type="match status" value="1"/>
</dbReference>
<feature type="domain" description="CusB-like beta-barrel" evidence="5">
    <location>
        <begin position="290"/>
        <end position="332"/>
    </location>
</feature>
<evidence type="ECO:0000256" key="1">
    <source>
        <dbReference type="SAM" id="Coils"/>
    </source>
</evidence>
<dbReference type="RefSeq" id="WP_003763928.1">
    <property type="nucleotide sequence ID" value="NZ_CP094242.1"/>
</dbReference>
<dbReference type="Gene3D" id="2.40.30.170">
    <property type="match status" value="1"/>
</dbReference>
<dbReference type="InterPro" id="IPR058792">
    <property type="entry name" value="Beta-barrel_RND_2"/>
</dbReference>
<sequence length="384" mass="40407">MSQPDTPEQPDTESQKTAVPQPEMQPETSSETPSEPQEPAQWQPEKHRFGSIGILAASAIGVVLALYAFRLPPFGMGEVYTNNAYVRGSVTAVSPRVGGYVQKVLVRDFDNVKAGQPLVEIDPAPYRAKVAQAEAGLAGQQAALNKTAQDKASALAVSKANQAAIDNARAQLDRARREWQRIQAVSADAVSQSSRDAAQTAVKQAEAGLKQAQEQYAVAQQNIINTGVGREGAQAGIANAQALLDLAKQDLGHTVIYAPASGKLGEVSVKQGQLVSAGTQLMSVVPPERWIIANIKETDMANVKIGQSASVSIDALGGKAFSGKVAEISPATASEFSLIKADSGTGNFVKIAQRIAVKIVFDAGQQDLERLAPGMSAEVNIATK</sequence>
<dbReference type="Proteomes" id="UP000829504">
    <property type="component" value="Chromosome"/>
</dbReference>
<evidence type="ECO:0000313" key="6">
    <source>
        <dbReference type="EMBL" id="KIC13138.1"/>
    </source>
</evidence>